<comment type="subcellular location">
    <subcellularLocation>
        <location evidence="1 8">Cytoplasm</location>
    </subcellularLocation>
</comment>
<evidence type="ECO:0000313" key="10">
    <source>
        <dbReference type="EMBL" id="AOA59999.1"/>
    </source>
</evidence>
<dbReference type="HAMAP" id="MF_01161">
    <property type="entry name" value="tRNA_Ile_lys_synt"/>
    <property type="match status" value="1"/>
</dbReference>
<dbReference type="InterPro" id="IPR014729">
    <property type="entry name" value="Rossmann-like_a/b/a_fold"/>
</dbReference>
<dbReference type="CDD" id="cd01992">
    <property type="entry name" value="TilS_N"/>
    <property type="match status" value="1"/>
</dbReference>
<dbReference type="Proteomes" id="UP000093391">
    <property type="component" value="Chromosome"/>
</dbReference>
<dbReference type="STRING" id="1789224.BFG52_12840"/>
<feature type="domain" description="Lysidine-tRNA(Ile) synthetase C-terminal" evidence="9">
    <location>
        <begin position="333"/>
        <end position="407"/>
    </location>
</feature>
<dbReference type="PANTHER" id="PTHR43033">
    <property type="entry name" value="TRNA(ILE)-LYSIDINE SYNTHASE-RELATED"/>
    <property type="match status" value="1"/>
</dbReference>
<dbReference type="Pfam" id="PF01171">
    <property type="entry name" value="ATP_bind_3"/>
    <property type="match status" value="1"/>
</dbReference>
<evidence type="ECO:0000256" key="1">
    <source>
        <dbReference type="ARBA" id="ARBA00004496"/>
    </source>
</evidence>
<dbReference type="KEGG" id="ala:BFG52_12840"/>
<keyword evidence="6" id="KW-0067">ATP-binding</keyword>
<comment type="function">
    <text evidence="8">Ligates lysine onto the cytidine present at position 34 of the AUA codon-specific tRNA(Ile) that contains the anticodon CAU, in an ATP-dependent manner. Cytidine is converted to lysidine, thus changing the amino acid specificity of the tRNA from methionine to isoleucine.</text>
</comment>
<dbReference type="Gene3D" id="1.20.59.20">
    <property type="match status" value="1"/>
</dbReference>
<keyword evidence="3 8" id="KW-0436">Ligase</keyword>
<reference evidence="10 11" key="1">
    <citation type="submission" date="2016-08" db="EMBL/GenBank/DDBJ databases">
        <authorList>
            <person name="Seilhamer J.J."/>
        </authorList>
    </citation>
    <scope>NUCLEOTIDE SEQUENCE [LARGE SCALE GENOMIC DNA]</scope>
    <source>
        <strain evidence="10 11">BRTC-1</strain>
    </source>
</reference>
<evidence type="ECO:0000256" key="3">
    <source>
        <dbReference type="ARBA" id="ARBA00022598"/>
    </source>
</evidence>
<dbReference type="Pfam" id="PF11734">
    <property type="entry name" value="TilS_C"/>
    <property type="match status" value="1"/>
</dbReference>
<dbReference type="InterPro" id="IPR015262">
    <property type="entry name" value="tRNA_Ile_lys_synt_subst-bd"/>
</dbReference>
<name>A0A1B2M4A6_9GAMM</name>
<dbReference type="GO" id="GO:0006400">
    <property type="term" value="P:tRNA modification"/>
    <property type="evidence" value="ECO:0007669"/>
    <property type="project" value="UniProtKB-UniRule"/>
</dbReference>
<evidence type="ECO:0000256" key="8">
    <source>
        <dbReference type="HAMAP-Rule" id="MF_01161"/>
    </source>
</evidence>
<dbReference type="GO" id="GO:0032267">
    <property type="term" value="F:tRNA(Ile)-lysidine synthase activity"/>
    <property type="evidence" value="ECO:0007669"/>
    <property type="project" value="UniProtKB-EC"/>
</dbReference>
<dbReference type="PANTHER" id="PTHR43033:SF1">
    <property type="entry name" value="TRNA(ILE)-LYSIDINE SYNTHASE-RELATED"/>
    <property type="match status" value="1"/>
</dbReference>
<gene>
    <name evidence="8" type="primary">tilS</name>
    <name evidence="10" type="ORF">BFG52_12840</name>
</gene>
<dbReference type="SMART" id="SM00977">
    <property type="entry name" value="TilS_C"/>
    <property type="match status" value="1"/>
</dbReference>
<organism evidence="10 11">
    <name type="scientific">Acinetobacter larvae</name>
    <dbReference type="NCBI Taxonomy" id="1789224"/>
    <lineage>
        <taxon>Bacteria</taxon>
        <taxon>Pseudomonadati</taxon>
        <taxon>Pseudomonadota</taxon>
        <taxon>Gammaproteobacteria</taxon>
        <taxon>Moraxellales</taxon>
        <taxon>Moraxellaceae</taxon>
        <taxon>Acinetobacter</taxon>
    </lineage>
</organism>
<keyword evidence="4 8" id="KW-0819">tRNA processing</keyword>
<proteinExistence type="inferred from homology"/>
<dbReference type="Gene3D" id="3.40.50.620">
    <property type="entry name" value="HUPs"/>
    <property type="match status" value="1"/>
</dbReference>
<dbReference type="SUPFAM" id="SSF52402">
    <property type="entry name" value="Adenine nucleotide alpha hydrolases-like"/>
    <property type="match status" value="1"/>
</dbReference>
<comment type="catalytic activity">
    <reaction evidence="7 8">
        <text>cytidine(34) in tRNA(Ile2) + L-lysine + ATP = lysidine(34) in tRNA(Ile2) + AMP + diphosphate + H(+)</text>
        <dbReference type="Rhea" id="RHEA:43744"/>
        <dbReference type="Rhea" id="RHEA-COMP:10625"/>
        <dbReference type="Rhea" id="RHEA-COMP:10670"/>
        <dbReference type="ChEBI" id="CHEBI:15378"/>
        <dbReference type="ChEBI" id="CHEBI:30616"/>
        <dbReference type="ChEBI" id="CHEBI:32551"/>
        <dbReference type="ChEBI" id="CHEBI:33019"/>
        <dbReference type="ChEBI" id="CHEBI:82748"/>
        <dbReference type="ChEBI" id="CHEBI:83665"/>
        <dbReference type="ChEBI" id="CHEBI:456215"/>
        <dbReference type="EC" id="6.3.4.19"/>
    </reaction>
</comment>
<sequence length="410" mass="47207">MDSMLLLFVLAQLFPQRVRAIYIDHQLQAASSSWGQQVQQCCQDWQIDCQIQAVDVAAGNLENQAREARYRAFQQHLLQHEILVLAHHQQDQAETILLNLLSGSGVDGLAAMPSIQYREHFCIWRPLLSLSRQQIEQWGGQLHLQYVNDPTNLDTQYDRAWCRRELWPVLTQRFPHMQNALSRSSYLMQDAQQILFEVCQQDLTHCGNAELLNLDRLAQLSAARQRQLLSTWMRGDAVYRPALAMVQRLQTEVIAARPDAEAALHCQGFYYVRFQAHLYRLSARKYLAQRAKKPLTAQTILCQLGQELLLESGSFKIAHAQQGLSASLLGETLTLQYRQGGEKIHLYGRVGRWPLKKALQQANIFPWMRHTIQILWRDNVMLGVFTPNGFWLAQSDYCVENGWLPSLMSK</sequence>
<comment type="similarity">
    <text evidence="8">Belongs to the tRNA(Ile)-lysidine synthase family.</text>
</comment>
<evidence type="ECO:0000256" key="2">
    <source>
        <dbReference type="ARBA" id="ARBA00022490"/>
    </source>
</evidence>
<dbReference type="InterPro" id="IPR012795">
    <property type="entry name" value="tRNA_Ile_lys_synt_N"/>
</dbReference>
<evidence type="ECO:0000256" key="7">
    <source>
        <dbReference type="ARBA" id="ARBA00048539"/>
    </source>
</evidence>
<dbReference type="InterPro" id="IPR011063">
    <property type="entry name" value="TilS/TtcA_N"/>
</dbReference>
<dbReference type="EMBL" id="CP016895">
    <property type="protein sequence ID" value="AOA59999.1"/>
    <property type="molecule type" value="Genomic_DNA"/>
</dbReference>
<accession>A0A1B2M4A6</accession>
<dbReference type="SUPFAM" id="SSF82829">
    <property type="entry name" value="MesJ substrate recognition domain-like"/>
    <property type="match status" value="1"/>
</dbReference>
<dbReference type="GO" id="GO:0005737">
    <property type="term" value="C:cytoplasm"/>
    <property type="evidence" value="ECO:0007669"/>
    <property type="project" value="UniProtKB-SubCell"/>
</dbReference>
<protein>
    <recommendedName>
        <fullName evidence="8">tRNA(Ile)-lysidine synthase</fullName>
        <ecNumber evidence="8">6.3.4.19</ecNumber>
    </recommendedName>
    <alternativeName>
        <fullName evidence="8">tRNA(Ile)-2-lysyl-cytidine synthase</fullName>
    </alternativeName>
    <alternativeName>
        <fullName evidence="8">tRNA(Ile)-lysidine synthetase</fullName>
    </alternativeName>
</protein>
<dbReference type="SUPFAM" id="SSF56037">
    <property type="entry name" value="PheT/TilS domain"/>
    <property type="match status" value="1"/>
</dbReference>
<dbReference type="InterPro" id="IPR012094">
    <property type="entry name" value="tRNA_Ile_lys_synt"/>
</dbReference>
<dbReference type="Pfam" id="PF09179">
    <property type="entry name" value="TilS"/>
    <property type="match status" value="1"/>
</dbReference>
<dbReference type="EC" id="6.3.4.19" evidence="8"/>
<keyword evidence="2 8" id="KW-0963">Cytoplasm</keyword>
<evidence type="ECO:0000256" key="5">
    <source>
        <dbReference type="ARBA" id="ARBA00022741"/>
    </source>
</evidence>
<evidence type="ECO:0000256" key="4">
    <source>
        <dbReference type="ARBA" id="ARBA00022694"/>
    </source>
</evidence>
<evidence type="ECO:0000259" key="9">
    <source>
        <dbReference type="SMART" id="SM00977"/>
    </source>
</evidence>
<evidence type="ECO:0000313" key="11">
    <source>
        <dbReference type="Proteomes" id="UP000093391"/>
    </source>
</evidence>
<evidence type="ECO:0000256" key="6">
    <source>
        <dbReference type="ARBA" id="ARBA00022840"/>
    </source>
</evidence>
<dbReference type="AlphaFoldDB" id="A0A1B2M4A6"/>
<keyword evidence="5" id="KW-0547">Nucleotide-binding</keyword>
<dbReference type="InterPro" id="IPR012796">
    <property type="entry name" value="Lysidine-tRNA-synth_C"/>
</dbReference>
<keyword evidence="11" id="KW-1185">Reference proteome</keyword>
<dbReference type="GO" id="GO:0005524">
    <property type="term" value="F:ATP binding"/>
    <property type="evidence" value="ECO:0007669"/>
    <property type="project" value="UniProtKB-KW"/>
</dbReference>
<dbReference type="NCBIfam" id="TIGR02432">
    <property type="entry name" value="lysidine_TilS_N"/>
    <property type="match status" value="1"/>
</dbReference>
<comment type="caution">
    <text evidence="8">Lacks conserved residue(s) required for the propagation of feature annotation.</text>
</comment>
<dbReference type="NCBIfam" id="TIGR02433">
    <property type="entry name" value="lysidine_TilS_C"/>
    <property type="match status" value="1"/>
</dbReference>